<feature type="compositionally biased region" description="Basic and acidic residues" evidence="8">
    <location>
        <begin position="1223"/>
        <end position="1257"/>
    </location>
</feature>
<dbReference type="InterPro" id="IPR056302">
    <property type="entry name" value="CHD1-2/Hrp3_HTH"/>
</dbReference>
<dbReference type="Gene3D" id="2.40.50.40">
    <property type="match status" value="2"/>
</dbReference>
<gene>
    <name evidence="12" type="ORF">TMSB3V08_LOCUS6536</name>
</gene>
<dbReference type="InterPro" id="IPR016197">
    <property type="entry name" value="Chromo-like_dom_sf"/>
</dbReference>
<dbReference type="GO" id="GO:0016887">
    <property type="term" value="F:ATP hydrolysis activity"/>
    <property type="evidence" value="ECO:0007669"/>
    <property type="project" value="TreeGrafter"/>
</dbReference>
<evidence type="ECO:0000259" key="9">
    <source>
        <dbReference type="PROSITE" id="PS50013"/>
    </source>
</evidence>
<dbReference type="SUPFAM" id="SSF52540">
    <property type="entry name" value="P-loop containing nucleoside triphosphate hydrolases"/>
    <property type="match status" value="2"/>
</dbReference>
<evidence type="ECO:0000259" key="10">
    <source>
        <dbReference type="PROSITE" id="PS51192"/>
    </source>
</evidence>
<dbReference type="AlphaFoldDB" id="A0A7R9EB70"/>
<dbReference type="InterPro" id="IPR000330">
    <property type="entry name" value="SNF2_N"/>
</dbReference>
<comment type="subcellular location">
    <subcellularLocation>
        <location evidence="1">Nucleus</location>
    </subcellularLocation>
</comment>
<dbReference type="SMART" id="SM00487">
    <property type="entry name" value="DEXDc"/>
    <property type="match status" value="1"/>
</dbReference>
<dbReference type="Pfam" id="PF18375">
    <property type="entry name" value="CDH1_2_SANT_HL1"/>
    <property type="match status" value="1"/>
</dbReference>
<dbReference type="EMBL" id="OB794205">
    <property type="protein sequence ID" value="CAD7429760.1"/>
    <property type="molecule type" value="Genomic_DNA"/>
</dbReference>
<evidence type="ECO:0000256" key="8">
    <source>
        <dbReference type="SAM" id="MobiDB-lite"/>
    </source>
</evidence>
<organism evidence="12">
    <name type="scientific">Timema monikensis</name>
    <dbReference type="NCBI Taxonomy" id="170555"/>
    <lineage>
        <taxon>Eukaryota</taxon>
        <taxon>Metazoa</taxon>
        <taxon>Ecdysozoa</taxon>
        <taxon>Arthropoda</taxon>
        <taxon>Hexapoda</taxon>
        <taxon>Insecta</taxon>
        <taxon>Pterygota</taxon>
        <taxon>Neoptera</taxon>
        <taxon>Polyneoptera</taxon>
        <taxon>Phasmatodea</taxon>
        <taxon>Timematodea</taxon>
        <taxon>Timematoidea</taxon>
        <taxon>Timematidae</taxon>
        <taxon>Timema</taxon>
    </lineage>
</organism>
<keyword evidence="7" id="KW-0539">Nucleus</keyword>
<reference evidence="12" key="1">
    <citation type="submission" date="2020-11" db="EMBL/GenBank/DDBJ databases">
        <authorList>
            <person name="Tran Van P."/>
        </authorList>
    </citation>
    <scope>NUCLEOTIDE SEQUENCE</scope>
</reference>
<feature type="domain" description="Chromo" evidence="9">
    <location>
        <begin position="194"/>
        <end position="256"/>
    </location>
</feature>
<dbReference type="InterPro" id="IPR000953">
    <property type="entry name" value="Chromo/chromo_shadow_dom"/>
</dbReference>
<dbReference type="GO" id="GO:0034728">
    <property type="term" value="P:nucleosome organization"/>
    <property type="evidence" value="ECO:0007669"/>
    <property type="project" value="TreeGrafter"/>
</dbReference>
<accession>A0A7R9EB70</accession>
<dbReference type="InterPro" id="IPR027417">
    <property type="entry name" value="P-loop_NTPase"/>
</dbReference>
<dbReference type="Gene3D" id="3.40.50.300">
    <property type="entry name" value="P-loop containing nucleotide triphosphate hydrolases"/>
    <property type="match status" value="2"/>
</dbReference>
<feature type="domain" description="Helicase C-terminal" evidence="11">
    <location>
        <begin position="623"/>
        <end position="774"/>
    </location>
</feature>
<dbReference type="PROSITE" id="PS00690">
    <property type="entry name" value="DEAH_ATP_HELICASE"/>
    <property type="match status" value="1"/>
</dbReference>
<feature type="compositionally biased region" description="Polar residues" evidence="8">
    <location>
        <begin position="1199"/>
        <end position="1209"/>
    </location>
</feature>
<keyword evidence="5" id="KW-0067">ATP-binding</keyword>
<evidence type="ECO:0008006" key="13">
    <source>
        <dbReference type="Google" id="ProtNLM"/>
    </source>
</evidence>
<name>A0A7R9EB70_9NEOP</name>
<dbReference type="InterPro" id="IPR002464">
    <property type="entry name" value="DNA/RNA_helicase_DEAH_CS"/>
</dbReference>
<dbReference type="InterPro" id="IPR001650">
    <property type="entry name" value="Helicase_C-like"/>
</dbReference>
<dbReference type="GO" id="GO:0140658">
    <property type="term" value="F:ATP-dependent chromatin remodeler activity"/>
    <property type="evidence" value="ECO:0007669"/>
    <property type="project" value="TreeGrafter"/>
</dbReference>
<proteinExistence type="predicted"/>
<dbReference type="GO" id="GO:0003682">
    <property type="term" value="F:chromatin binding"/>
    <property type="evidence" value="ECO:0007669"/>
    <property type="project" value="TreeGrafter"/>
</dbReference>
<feature type="region of interest" description="Disordered" evidence="8">
    <location>
        <begin position="857"/>
        <end position="954"/>
    </location>
</feature>
<keyword evidence="3" id="KW-0547">Nucleotide-binding</keyword>
<dbReference type="GO" id="GO:0005634">
    <property type="term" value="C:nucleus"/>
    <property type="evidence" value="ECO:0007669"/>
    <property type="project" value="UniProtKB-SubCell"/>
</dbReference>
<dbReference type="Pfam" id="PF00176">
    <property type="entry name" value="SNF2-rel_dom"/>
    <property type="match status" value="1"/>
</dbReference>
<dbReference type="GO" id="GO:0000785">
    <property type="term" value="C:chromatin"/>
    <property type="evidence" value="ECO:0007669"/>
    <property type="project" value="TreeGrafter"/>
</dbReference>
<evidence type="ECO:0000256" key="2">
    <source>
        <dbReference type="ARBA" id="ARBA00022737"/>
    </source>
</evidence>
<evidence type="ECO:0000256" key="7">
    <source>
        <dbReference type="ARBA" id="ARBA00023242"/>
    </source>
</evidence>
<dbReference type="Gene3D" id="1.10.10.60">
    <property type="entry name" value="Homeodomain-like"/>
    <property type="match status" value="1"/>
</dbReference>
<dbReference type="Pfam" id="PF00271">
    <property type="entry name" value="Helicase_C"/>
    <property type="match status" value="1"/>
</dbReference>
<dbReference type="CDD" id="cd18793">
    <property type="entry name" value="SF2_C_SNF"/>
    <property type="match status" value="1"/>
</dbReference>
<dbReference type="SMART" id="SM00490">
    <property type="entry name" value="HELICc"/>
    <property type="match status" value="1"/>
</dbReference>
<dbReference type="GO" id="GO:0003677">
    <property type="term" value="F:DNA binding"/>
    <property type="evidence" value="ECO:0007669"/>
    <property type="project" value="UniProtKB-KW"/>
</dbReference>
<evidence type="ECO:0000256" key="3">
    <source>
        <dbReference type="ARBA" id="ARBA00022741"/>
    </source>
</evidence>
<dbReference type="FunFam" id="2.40.50.40:FF:000014">
    <property type="entry name" value="Chromodomain-helicase-DNA-binding protein 2 isoform 1"/>
    <property type="match status" value="1"/>
</dbReference>
<dbReference type="PROSITE" id="PS50013">
    <property type="entry name" value="CHROMO_2"/>
    <property type="match status" value="1"/>
</dbReference>
<feature type="compositionally biased region" description="Acidic residues" evidence="8">
    <location>
        <begin position="857"/>
        <end position="877"/>
    </location>
</feature>
<feature type="compositionally biased region" description="Basic and acidic residues" evidence="8">
    <location>
        <begin position="880"/>
        <end position="895"/>
    </location>
</feature>
<dbReference type="Gene3D" id="3.40.50.10810">
    <property type="entry name" value="Tandem AAA-ATPase domain"/>
    <property type="match status" value="1"/>
</dbReference>
<dbReference type="SUPFAM" id="SSF54160">
    <property type="entry name" value="Chromo domain-like"/>
    <property type="match status" value="1"/>
</dbReference>
<dbReference type="GO" id="GO:0005524">
    <property type="term" value="F:ATP binding"/>
    <property type="evidence" value="ECO:0007669"/>
    <property type="project" value="UniProtKB-KW"/>
</dbReference>
<evidence type="ECO:0000259" key="11">
    <source>
        <dbReference type="PROSITE" id="PS51194"/>
    </source>
</evidence>
<dbReference type="PROSITE" id="PS51194">
    <property type="entry name" value="HELICASE_CTER"/>
    <property type="match status" value="1"/>
</dbReference>
<dbReference type="SMART" id="SM00298">
    <property type="entry name" value="CHROMO"/>
    <property type="match status" value="1"/>
</dbReference>
<dbReference type="InterPro" id="IPR049730">
    <property type="entry name" value="SNF2/RAD54-like_C"/>
</dbReference>
<feature type="region of interest" description="Disordered" evidence="8">
    <location>
        <begin position="1"/>
        <end position="26"/>
    </location>
</feature>
<keyword evidence="6" id="KW-0238">DNA-binding</keyword>
<evidence type="ECO:0000313" key="12">
    <source>
        <dbReference type="EMBL" id="CAD7429760.1"/>
    </source>
</evidence>
<dbReference type="PANTHER" id="PTHR45623:SF14">
    <property type="entry name" value="CHROMODOMAIN-HELICASE-DNA-BINDING PROTEIN 1"/>
    <property type="match status" value="1"/>
</dbReference>
<feature type="compositionally biased region" description="Basic and acidic residues" evidence="8">
    <location>
        <begin position="1019"/>
        <end position="1030"/>
    </location>
</feature>
<evidence type="ECO:0000256" key="6">
    <source>
        <dbReference type="ARBA" id="ARBA00023125"/>
    </source>
</evidence>
<sequence>MCPRNDKRRAAAAVSYKEDSEDKTGSDDLVEVEWNEAEMAAAEPDNAETIERIITLRRGKKGARRYPKHIVNSQISRALSNQESIEEQPSIEIPLCLPSSIMKDLDKLRFILNTGHNILTSISLTQNISYIPVTNVGSFVMVVGVSQVKGMKKLENFVRREEELDWWRRHATPEDIEYYECQLELQTELLKSYNNVERIIAEFIKPEGNQPDYYIKWESLPYSDATWEDGSLIIKKWPDKIKEFRDREDSKRTPSKHCRVLKHRPKFVPVKTQPDYMGGDNLYGPFIIVVPLSTMTSWQREFSQWAPEMNIVTYLGDVTSRDIIRQFEWCYASSKRLKFNAILTTYEIVLKDKAFLGSLSWAGLLVDEAHRLKNDDSLLYKALMEFDTNHRLLITGTPLQNSLKELWSLLHFIMPHKFDSWEEFEKDHENAAHKGYSKLHKQLEPFIIRRVKKDVEKSLPAKVEQILRVEMTTLQKQYYKWILTKNYNALRKGVKGSSTTFLNIVIELKKCCNHSFLTKPMEFEQRPPPEEHIQVTIHTGVPLVTYWQPHLSGVRGENQFGKITFNTPNQESNLDIVIVSGGLVYCEISTLDNAGTEAGFPLFSFSRGYWICQLIRGSGKLVLLDKLLVRLRETGHRVLIFSQMVRMLDILAEYLQIRRFPFQRLDGGIKGELRKQALDHFNAEGSQDFCFLLSTRAGGLGINLATADTVIIFDSDWNPQNDLQAQARAHRIGQKNQVNIYRLVTRNSVEEEIVERAKQKMVLDHLVIQRMDTTGRTVLDKKASSTAAPFNKEELTAILKFGAEELFKDEEDGDDEPTCDIDEILRRAETRDEGPAMVGDELLSAFKVASFAAFEEEEVAPLEQEPDDESKDWEEIIPENFRKKVEEEERQKEMDDLYLPPRSRKTLQQINQSDSDGEGGSRKRRKREESESTGEDGSDDERPKKRGRPRLAPKEVIKNFTDVEIRRFVKSYKKFCAPLKRLEEVACDAELQEKPLADLRYLGELLKERCVAAMSEVQSQKENETTHNEDSNLSGPGPGKRGRARGVSFKLGGVPVNAKSVMACEKELEPLEEVLPPDPAERSKWVLEASRVKPANFDVPWEIEDDSKLLRGIYKYGIGSWEAIKMDPSLDIGEKLLANENKKPQAKQLQSRCDYLLKILRKQLDQKQGITKPKRERTRKPREVKSIKEVNEVDDITSGDDNLNSSGTVTAALPIPPKKPPKVKAEKKVKEETEEVKSEEEIKQKEEVPHEKEKKKP</sequence>
<evidence type="ECO:0000256" key="5">
    <source>
        <dbReference type="ARBA" id="ARBA00022840"/>
    </source>
</evidence>
<dbReference type="InterPro" id="IPR014001">
    <property type="entry name" value="Helicase_ATP-bd"/>
</dbReference>
<dbReference type="Pfam" id="PF23588">
    <property type="entry name" value="HTH_CHD1_Hrp3"/>
    <property type="match status" value="1"/>
</dbReference>
<feature type="compositionally biased region" description="Basic and acidic residues" evidence="8">
    <location>
        <begin position="1181"/>
        <end position="1191"/>
    </location>
</feature>
<feature type="domain" description="Helicase ATP-binding" evidence="10">
    <location>
        <begin position="284"/>
        <end position="416"/>
    </location>
</feature>
<dbReference type="GO" id="GO:0042393">
    <property type="term" value="F:histone binding"/>
    <property type="evidence" value="ECO:0007669"/>
    <property type="project" value="TreeGrafter"/>
</dbReference>
<dbReference type="InterPro" id="IPR040793">
    <property type="entry name" value="CDH1_2_SANT_HL1"/>
</dbReference>
<protein>
    <recommendedName>
        <fullName evidence="13">DNA helicase</fullName>
    </recommendedName>
</protein>
<dbReference type="PANTHER" id="PTHR45623">
    <property type="entry name" value="CHROMODOMAIN-HELICASE-DNA-BINDING PROTEIN 3-RELATED-RELATED"/>
    <property type="match status" value="1"/>
</dbReference>
<feature type="region of interest" description="Disordered" evidence="8">
    <location>
        <begin position="1017"/>
        <end position="1044"/>
    </location>
</feature>
<feature type="region of interest" description="Disordered" evidence="8">
    <location>
        <begin position="1167"/>
        <end position="1257"/>
    </location>
</feature>
<evidence type="ECO:0000256" key="1">
    <source>
        <dbReference type="ARBA" id="ARBA00004123"/>
    </source>
</evidence>
<dbReference type="InterPro" id="IPR038718">
    <property type="entry name" value="SNF2-like_sf"/>
</dbReference>
<feature type="compositionally biased region" description="Basic and acidic residues" evidence="8">
    <location>
        <begin position="16"/>
        <end position="26"/>
    </location>
</feature>
<keyword evidence="4" id="KW-0378">Hydrolase</keyword>
<keyword evidence="2" id="KW-0677">Repeat</keyword>
<evidence type="ECO:0000256" key="4">
    <source>
        <dbReference type="ARBA" id="ARBA00022801"/>
    </source>
</evidence>
<dbReference type="PROSITE" id="PS51192">
    <property type="entry name" value="HELICASE_ATP_BIND_1"/>
    <property type="match status" value="1"/>
</dbReference>